<evidence type="ECO:0000259" key="1">
    <source>
        <dbReference type="Pfam" id="PF01510"/>
    </source>
</evidence>
<gene>
    <name evidence="2" type="ORF">LCGC14_0975750</name>
</gene>
<comment type="caution">
    <text evidence="2">The sequence shown here is derived from an EMBL/GenBank/DDBJ whole genome shotgun (WGS) entry which is preliminary data.</text>
</comment>
<dbReference type="GO" id="GO:0008745">
    <property type="term" value="F:N-acetylmuramoyl-L-alanine amidase activity"/>
    <property type="evidence" value="ECO:0007669"/>
    <property type="project" value="InterPro"/>
</dbReference>
<feature type="domain" description="N-acetylmuramoyl-L-alanine amidase" evidence="1">
    <location>
        <begin position="29"/>
        <end position="156"/>
    </location>
</feature>
<evidence type="ECO:0000313" key="2">
    <source>
        <dbReference type="EMBL" id="KKN16466.1"/>
    </source>
</evidence>
<dbReference type="Pfam" id="PF01510">
    <property type="entry name" value="Amidase_2"/>
    <property type="match status" value="1"/>
</dbReference>
<proteinExistence type="predicted"/>
<dbReference type="EMBL" id="LAZR01003612">
    <property type="protein sequence ID" value="KKN16466.1"/>
    <property type="molecule type" value="Genomic_DNA"/>
</dbReference>
<dbReference type="AlphaFoldDB" id="A0A0F9QTM1"/>
<dbReference type="InterPro" id="IPR036505">
    <property type="entry name" value="Amidase/PGRP_sf"/>
</dbReference>
<accession>A0A0F9QTM1</accession>
<dbReference type="GO" id="GO:0009253">
    <property type="term" value="P:peptidoglycan catabolic process"/>
    <property type="evidence" value="ECO:0007669"/>
    <property type="project" value="InterPro"/>
</dbReference>
<dbReference type="SUPFAM" id="SSF55846">
    <property type="entry name" value="N-acetylmuramoyl-L-alanine amidase-like"/>
    <property type="match status" value="1"/>
</dbReference>
<dbReference type="Gene3D" id="3.40.80.10">
    <property type="entry name" value="Peptidoglycan recognition protein-like"/>
    <property type="match status" value="1"/>
</dbReference>
<dbReference type="InterPro" id="IPR002502">
    <property type="entry name" value="Amidase_domain"/>
</dbReference>
<sequence>MTWLSFCARRPGPSWKVGYGTGDRTLDEIEGVVDHSEEGSQAGAYTVLDGPQQASWTFSIPKVGEPIQHYELSKITWHAGLPGDRRTDTSLIGNLTLVGKEHEGRAGEPWTANQLHWSAKIDVALRALCPQFGKHPPILRLNMWEHRWLSATSCPSGRNPWQAKFALINEWEDDMPTLKEITDALRPVIAAESKKAVVAALAGTAKSVTEVRNSLRGGDLPGIWVKAKGQKTIYLLEYAGGVYILHHAQNPPSFTGVGGDWRVIEVSPEQLELMPRGPGLPDLRVS</sequence>
<organism evidence="2">
    <name type="scientific">marine sediment metagenome</name>
    <dbReference type="NCBI Taxonomy" id="412755"/>
    <lineage>
        <taxon>unclassified sequences</taxon>
        <taxon>metagenomes</taxon>
        <taxon>ecological metagenomes</taxon>
    </lineage>
</organism>
<reference evidence="2" key="1">
    <citation type="journal article" date="2015" name="Nature">
        <title>Complex archaea that bridge the gap between prokaryotes and eukaryotes.</title>
        <authorList>
            <person name="Spang A."/>
            <person name="Saw J.H."/>
            <person name="Jorgensen S.L."/>
            <person name="Zaremba-Niedzwiedzka K."/>
            <person name="Martijn J."/>
            <person name="Lind A.E."/>
            <person name="van Eijk R."/>
            <person name="Schleper C."/>
            <person name="Guy L."/>
            <person name="Ettema T.J."/>
        </authorList>
    </citation>
    <scope>NUCLEOTIDE SEQUENCE</scope>
</reference>
<protein>
    <recommendedName>
        <fullName evidence="1">N-acetylmuramoyl-L-alanine amidase domain-containing protein</fullName>
    </recommendedName>
</protein>
<name>A0A0F9QTM1_9ZZZZ</name>